<evidence type="ECO:0000256" key="6">
    <source>
        <dbReference type="ARBA" id="ARBA00023254"/>
    </source>
</evidence>
<reference evidence="12 13" key="1">
    <citation type="submission" date="2019-02" db="EMBL/GenBank/DDBJ databases">
        <title>Genome sequencing of the rare red list fungi Phlebia centrifuga.</title>
        <authorList>
            <person name="Buettner E."/>
            <person name="Kellner H."/>
        </authorList>
    </citation>
    <scope>NUCLEOTIDE SEQUENCE [LARGE SCALE GENOMIC DNA]</scope>
    <source>
        <strain evidence="12 13">DSM 108282</strain>
    </source>
</reference>
<dbReference type="GO" id="GO:0005524">
    <property type="term" value="F:ATP binding"/>
    <property type="evidence" value="ECO:0007669"/>
    <property type="project" value="UniProtKB-KW"/>
</dbReference>
<dbReference type="AlphaFoldDB" id="A0A4S4KP63"/>
<evidence type="ECO:0000256" key="7">
    <source>
        <dbReference type="ARBA" id="ARBA00034617"/>
    </source>
</evidence>
<dbReference type="Pfam" id="PF23445">
    <property type="entry name" value="WHD_SNRNP200"/>
    <property type="match status" value="1"/>
</dbReference>
<feature type="domain" description="MER3 helicase-like winged helix" evidence="11">
    <location>
        <begin position="314"/>
        <end position="388"/>
    </location>
</feature>
<name>A0A4S4KP63_9APHY</name>
<organism evidence="12 13">
    <name type="scientific">Hermanssonia centrifuga</name>
    <dbReference type="NCBI Taxonomy" id="98765"/>
    <lineage>
        <taxon>Eukaryota</taxon>
        <taxon>Fungi</taxon>
        <taxon>Dikarya</taxon>
        <taxon>Basidiomycota</taxon>
        <taxon>Agaricomycotina</taxon>
        <taxon>Agaricomycetes</taxon>
        <taxon>Polyporales</taxon>
        <taxon>Meruliaceae</taxon>
        <taxon>Hermanssonia</taxon>
    </lineage>
</organism>
<keyword evidence="3" id="KW-0347">Helicase</keyword>
<evidence type="ECO:0000256" key="4">
    <source>
        <dbReference type="ARBA" id="ARBA00022840"/>
    </source>
</evidence>
<dbReference type="Proteomes" id="UP000309038">
    <property type="component" value="Unassembled WGS sequence"/>
</dbReference>
<evidence type="ECO:0000313" key="12">
    <source>
        <dbReference type="EMBL" id="THG99966.1"/>
    </source>
</evidence>
<evidence type="ECO:0000313" key="13">
    <source>
        <dbReference type="Proteomes" id="UP000309038"/>
    </source>
</evidence>
<keyword evidence="6" id="KW-0469">Meiosis</keyword>
<dbReference type="InterPro" id="IPR057842">
    <property type="entry name" value="WH_MER3"/>
</dbReference>
<keyword evidence="1" id="KW-0547">Nucleotide-binding</keyword>
<dbReference type="InterPro" id="IPR004179">
    <property type="entry name" value="Sec63-dom"/>
</dbReference>
<keyword evidence="4" id="KW-0067">ATP-binding</keyword>
<feature type="domain" description="SEC63" evidence="10">
    <location>
        <begin position="420"/>
        <end position="624"/>
    </location>
</feature>
<dbReference type="InterPro" id="IPR036388">
    <property type="entry name" value="WH-like_DNA-bd_sf"/>
</dbReference>
<dbReference type="PANTHER" id="PTHR47835">
    <property type="entry name" value="HFM1, ATP DEPENDENT DNA HELICASE HOMOLOG"/>
    <property type="match status" value="1"/>
</dbReference>
<dbReference type="Gene3D" id="1.10.3380.10">
    <property type="entry name" value="Sec63 N-terminal domain-like domain"/>
    <property type="match status" value="1"/>
</dbReference>
<dbReference type="GO" id="GO:0043138">
    <property type="term" value="F:3'-5' DNA helicase activity"/>
    <property type="evidence" value="ECO:0007669"/>
    <property type="project" value="UniProtKB-EC"/>
</dbReference>
<gene>
    <name evidence="12" type="ORF">EW026_g2490</name>
</gene>
<protein>
    <recommendedName>
        <fullName evidence="8">DNA 3'-5' helicase</fullName>
        <ecNumber evidence="8">5.6.2.4</ecNumber>
    </recommendedName>
</protein>
<evidence type="ECO:0000256" key="2">
    <source>
        <dbReference type="ARBA" id="ARBA00022801"/>
    </source>
</evidence>
<dbReference type="FunFam" id="1.10.10.10:FF:000012">
    <property type="entry name" value="U5 small nuclear ribonucleoprotein helicase"/>
    <property type="match status" value="1"/>
</dbReference>
<proteinExistence type="predicted"/>
<evidence type="ECO:0000259" key="11">
    <source>
        <dbReference type="Pfam" id="PF23445"/>
    </source>
</evidence>
<dbReference type="GO" id="GO:0016787">
    <property type="term" value="F:hydrolase activity"/>
    <property type="evidence" value="ECO:0007669"/>
    <property type="project" value="UniProtKB-KW"/>
</dbReference>
<comment type="catalytic activity">
    <reaction evidence="9">
        <text>ATP + H2O = ADP + phosphate + H(+)</text>
        <dbReference type="Rhea" id="RHEA:13065"/>
        <dbReference type="ChEBI" id="CHEBI:15377"/>
        <dbReference type="ChEBI" id="CHEBI:15378"/>
        <dbReference type="ChEBI" id="CHEBI:30616"/>
        <dbReference type="ChEBI" id="CHEBI:43474"/>
        <dbReference type="ChEBI" id="CHEBI:456216"/>
        <dbReference type="EC" id="5.6.2.4"/>
    </reaction>
</comment>
<dbReference type="SUPFAM" id="SSF52540">
    <property type="entry name" value="P-loop containing nucleoside triphosphate hydrolases"/>
    <property type="match status" value="1"/>
</dbReference>
<sequence length="633" mass="71940">MNDRELADFAREHGLDIGEYEDNYVDNSYSGYAQAVQPQYYSDDIDEYSDDIELRSSPSPPDRSDRHYRAERVSLEKGMSPLALCKACAYFPLQIYIMESDENMCDNSRKVGQPYAELVNFRSNVYPRPSHIYCEREDHEKILSEIALFLVDEVHILNESRGISATVPNIQDVAGWIGKGPEGGPATVMEFGEEYRPCKLTRIVYGVQRKKDQNDFMFTRLLDFRLYGILKQHSVDKPVLVFCATRKAAHTVVIKGVKIFQNNASQEYSDLDIMQMMGRAGRPQFDKEGIAIIMCETELEAKYKALAQGRTVLESCLHLNLTEHINSEIGLGTIINLQSAKHWLHNSFLFQRIRKNPRHYAIGKDNGQSWQARIDEMVTQSIQKLQDGELVAPSEKGDDSLTSTEYGDIMSKWIFDPVQIYNKLRNHDDIRFKLKKVEKPCDKIILIIQAVLGGITLNDPEYKNGDNQPQLEAFTIFKHVSRVTRAMVEIAIVKRSGAQVKHGMELLKVLAQHGITSFETLGKQDSMRIEMLLGRRPPFGNEILALIKQLPRYSLNVTQTNVNPSDGKNPVEVDISVDCGLLEEAGCGDRKKNKTKARNATLIVTVTSDLDFIDFRRISSVASQVREYRLTLL</sequence>
<dbReference type="Gene3D" id="3.40.50.300">
    <property type="entry name" value="P-loop containing nucleotide triphosphate hydrolases"/>
    <property type="match status" value="3"/>
</dbReference>
<keyword evidence="5" id="KW-0413">Isomerase</keyword>
<dbReference type="EC" id="5.6.2.4" evidence="8"/>
<evidence type="ECO:0000256" key="3">
    <source>
        <dbReference type="ARBA" id="ARBA00022806"/>
    </source>
</evidence>
<keyword evidence="2" id="KW-0378">Hydrolase</keyword>
<evidence type="ECO:0000256" key="5">
    <source>
        <dbReference type="ARBA" id="ARBA00023235"/>
    </source>
</evidence>
<evidence type="ECO:0000256" key="1">
    <source>
        <dbReference type="ARBA" id="ARBA00022741"/>
    </source>
</evidence>
<evidence type="ECO:0000259" key="10">
    <source>
        <dbReference type="Pfam" id="PF02889"/>
    </source>
</evidence>
<dbReference type="SUPFAM" id="SSF158702">
    <property type="entry name" value="Sec63 N-terminal domain-like"/>
    <property type="match status" value="1"/>
</dbReference>
<dbReference type="GO" id="GO:0051321">
    <property type="term" value="P:meiotic cell cycle"/>
    <property type="evidence" value="ECO:0007669"/>
    <property type="project" value="UniProtKB-KW"/>
</dbReference>
<dbReference type="Pfam" id="PF02889">
    <property type="entry name" value="Sec63"/>
    <property type="match status" value="1"/>
</dbReference>
<dbReference type="PANTHER" id="PTHR47835:SF3">
    <property type="entry name" value="HELICASE FOR MEIOSIS 1"/>
    <property type="match status" value="1"/>
</dbReference>
<evidence type="ECO:0000256" key="8">
    <source>
        <dbReference type="ARBA" id="ARBA00034808"/>
    </source>
</evidence>
<keyword evidence="13" id="KW-1185">Reference proteome</keyword>
<dbReference type="InterPro" id="IPR052247">
    <property type="entry name" value="Meiotic_Crossover_Helicase"/>
</dbReference>
<accession>A0A4S4KP63</accession>
<dbReference type="Gene3D" id="1.10.10.10">
    <property type="entry name" value="Winged helix-like DNA-binding domain superfamily/Winged helix DNA-binding domain"/>
    <property type="match status" value="1"/>
</dbReference>
<dbReference type="EMBL" id="SGPJ01000063">
    <property type="protein sequence ID" value="THG99966.1"/>
    <property type="molecule type" value="Genomic_DNA"/>
</dbReference>
<comment type="caution">
    <text evidence="12">The sequence shown here is derived from an EMBL/GenBank/DDBJ whole genome shotgun (WGS) entry which is preliminary data.</text>
</comment>
<comment type="catalytic activity">
    <reaction evidence="7">
        <text>Couples ATP hydrolysis with the unwinding of duplex DNA by translocating in the 3'-5' direction.</text>
        <dbReference type="EC" id="5.6.2.4"/>
    </reaction>
</comment>
<evidence type="ECO:0000256" key="9">
    <source>
        <dbReference type="ARBA" id="ARBA00048988"/>
    </source>
</evidence>
<dbReference type="InterPro" id="IPR027417">
    <property type="entry name" value="P-loop_NTPase"/>
</dbReference>